<dbReference type="EMBL" id="JACBXS010000014">
    <property type="protein sequence ID" value="NYS25026.1"/>
    <property type="molecule type" value="Genomic_DNA"/>
</dbReference>
<accession>A0A7Z0KYZ5</accession>
<keyword evidence="1" id="KW-1133">Transmembrane helix</keyword>
<keyword evidence="1" id="KW-0812">Transmembrane</keyword>
<proteinExistence type="predicted"/>
<evidence type="ECO:0000313" key="2">
    <source>
        <dbReference type="EMBL" id="NYS25026.1"/>
    </source>
</evidence>
<dbReference type="RefSeq" id="WP_179905731.1">
    <property type="nucleotide sequence ID" value="NZ_JACBXS010000014.1"/>
</dbReference>
<keyword evidence="3" id="KW-1185">Reference proteome</keyword>
<comment type="caution">
    <text evidence="2">The sequence shown here is derived from an EMBL/GenBank/DDBJ whole genome shotgun (WGS) entry which is preliminary data.</text>
</comment>
<keyword evidence="1" id="KW-0472">Membrane</keyword>
<gene>
    <name evidence="2" type="ORF">HUK65_08470</name>
</gene>
<sequence length="166" mass="18527">MKDWLKTASATFAGGAVAIALVAIPTYVWLPREFDRLNDGISIAMDASVEAAENTSKLLTEISEMKFSIARMDAKPINEAFLLIVADGITTNAIAPTYVTNFIELLPNDLVLHLYQSNKLSDFHYSSFGQKDWVFVPRRSFSGISAQEQQQVIESFERSGVEFRLE</sequence>
<organism evidence="2 3">
    <name type="scientific">Rhabdonatronobacter sediminivivens</name>
    <dbReference type="NCBI Taxonomy" id="2743469"/>
    <lineage>
        <taxon>Bacteria</taxon>
        <taxon>Pseudomonadati</taxon>
        <taxon>Pseudomonadota</taxon>
        <taxon>Alphaproteobacteria</taxon>
        <taxon>Rhodobacterales</taxon>
        <taxon>Paracoccaceae</taxon>
        <taxon>Rhabdonatronobacter</taxon>
    </lineage>
</organism>
<evidence type="ECO:0000313" key="3">
    <source>
        <dbReference type="Proteomes" id="UP000529417"/>
    </source>
</evidence>
<reference evidence="2 3" key="1">
    <citation type="journal article" date="2000" name="Arch. Microbiol.">
        <title>Rhodobaca bogoriensis gen. nov. and sp. nov., an alkaliphilic purple nonsulfur bacterium from African Rift Valley soda lakes.</title>
        <authorList>
            <person name="Milford A.D."/>
            <person name="Achenbach L.A."/>
            <person name="Jung D.O."/>
            <person name="Madigan M.T."/>
        </authorList>
    </citation>
    <scope>NUCLEOTIDE SEQUENCE [LARGE SCALE GENOMIC DNA]</scope>
    <source>
        <strain evidence="2 3">2376</strain>
    </source>
</reference>
<feature type="transmembrane region" description="Helical" evidence="1">
    <location>
        <begin position="12"/>
        <end position="30"/>
    </location>
</feature>
<name>A0A7Z0KYZ5_9RHOB</name>
<evidence type="ECO:0000256" key="1">
    <source>
        <dbReference type="SAM" id="Phobius"/>
    </source>
</evidence>
<dbReference type="Proteomes" id="UP000529417">
    <property type="component" value="Unassembled WGS sequence"/>
</dbReference>
<dbReference type="AlphaFoldDB" id="A0A7Z0KYZ5"/>
<protein>
    <submittedName>
        <fullName evidence="2">Uncharacterized protein</fullName>
    </submittedName>
</protein>